<accession>A0A8S9HN55</accession>
<organism evidence="1 2">
    <name type="scientific">Brassica cretica</name>
    <name type="common">Mustard</name>
    <dbReference type="NCBI Taxonomy" id="69181"/>
    <lineage>
        <taxon>Eukaryota</taxon>
        <taxon>Viridiplantae</taxon>
        <taxon>Streptophyta</taxon>
        <taxon>Embryophyta</taxon>
        <taxon>Tracheophyta</taxon>
        <taxon>Spermatophyta</taxon>
        <taxon>Magnoliopsida</taxon>
        <taxon>eudicotyledons</taxon>
        <taxon>Gunneridae</taxon>
        <taxon>Pentapetalae</taxon>
        <taxon>rosids</taxon>
        <taxon>malvids</taxon>
        <taxon>Brassicales</taxon>
        <taxon>Brassicaceae</taxon>
        <taxon>Brassiceae</taxon>
        <taxon>Brassica</taxon>
    </lineage>
</organism>
<dbReference type="Proteomes" id="UP000712281">
    <property type="component" value="Unassembled WGS sequence"/>
</dbReference>
<gene>
    <name evidence="1" type="ORF">F2Q68_00015819</name>
</gene>
<dbReference type="EMBL" id="QGKW02001940">
    <property type="protein sequence ID" value="KAF2557886.1"/>
    <property type="molecule type" value="Genomic_DNA"/>
</dbReference>
<name>A0A8S9HN55_BRACR</name>
<proteinExistence type="predicted"/>
<protein>
    <submittedName>
        <fullName evidence="1">Uncharacterized protein</fullName>
    </submittedName>
</protein>
<evidence type="ECO:0000313" key="1">
    <source>
        <dbReference type="EMBL" id="KAF2557886.1"/>
    </source>
</evidence>
<evidence type="ECO:0000313" key="2">
    <source>
        <dbReference type="Proteomes" id="UP000712281"/>
    </source>
</evidence>
<dbReference type="AlphaFoldDB" id="A0A8S9HN55"/>
<comment type="caution">
    <text evidence="1">The sequence shown here is derived from an EMBL/GenBank/DDBJ whole genome shotgun (WGS) entry which is preliminary data.</text>
</comment>
<reference evidence="1" key="1">
    <citation type="submission" date="2019-12" db="EMBL/GenBank/DDBJ databases">
        <title>Genome sequencing and annotation of Brassica cretica.</title>
        <authorList>
            <person name="Studholme D.J."/>
            <person name="Sarris P.F."/>
        </authorList>
    </citation>
    <scope>NUCLEOTIDE SEQUENCE</scope>
    <source>
        <strain evidence="1">PFS-001/15</strain>
        <tissue evidence="1">Leaf</tissue>
    </source>
</reference>
<sequence length="133" mass="14200">MSSSVSLGSLKNIHSLVLPVGTLSTSIESIPSSEGVLTASGEFSEGLGLGLSALRRATSIFGICTRYVIGARRSMGACCCRSITVSIDDGLLMSIDDGVRMLIDFHVDRAGRMWEFCYELVVSHDPYGFARCG</sequence>